<dbReference type="InterPro" id="IPR036390">
    <property type="entry name" value="WH_DNA-bd_sf"/>
</dbReference>
<dbReference type="SUPFAM" id="SSF46785">
    <property type="entry name" value="Winged helix' DNA-binding domain"/>
    <property type="match status" value="1"/>
</dbReference>
<dbReference type="EMBL" id="CP147247">
    <property type="protein sequence ID" value="WYJ91861.1"/>
    <property type="molecule type" value="Genomic_DNA"/>
</dbReference>
<dbReference type="PANTHER" id="PTHR33154:SF33">
    <property type="entry name" value="TRANSCRIPTIONAL REPRESSOR SDPR"/>
    <property type="match status" value="1"/>
</dbReference>
<keyword evidence="2" id="KW-0238">DNA-binding</keyword>
<dbReference type="PANTHER" id="PTHR33154">
    <property type="entry name" value="TRANSCRIPTIONAL REGULATOR, ARSR FAMILY"/>
    <property type="match status" value="1"/>
</dbReference>
<dbReference type="CDD" id="cd00090">
    <property type="entry name" value="HTH_ARSR"/>
    <property type="match status" value="1"/>
</dbReference>
<dbReference type="AlphaFoldDB" id="A0A242JX21"/>
<proteinExistence type="predicted"/>
<feature type="domain" description="HTH arsR-type" evidence="4">
    <location>
        <begin position="1"/>
        <end position="95"/>
    </location>
</feature>
<evidence type="ECO:0000256" key="1">
    <source>
        <dbReference type="ARBA" id="ARBA00023015"/>
    </source>
</evidence>
<dbReference type="OrthoDB" id="9781958at2"/>
<organism evidence="5">
    <name type="scientific">Candidatus Enterococcus clewellii</name>
    <dbReference type="NCBI Taxonomy" id="1834193"/>
    <lineage>
        <taxon>Bacteria</taxon>
        <taxon>Bacillati</taxon>
        <taxon>Bacillota</taxon>
        <taxon>Bacilli</taxon>
        <taxon>Lactobacillales</taxon>
        <taxon>Enterococcaceae</taxon>
        <taxon>Enterococcus</taxon>
    </lineage>
</organism>
<dbReference type="InterPro" id="IPR036388">
    <property type="entry name" value="WH-like_DNA-bd_sf"/>
</dbReference>
<dbReference type="SMART" id="SM00418">
    <property type="entry name" value="HTH_ARSR"/>
    <property type="match status" value="1"/>
</dbReference>
<keyword evidence="1" id="KW-0805">Transcription regulation</keyword>
<accession>A0A242JX21</accession>
<dbReference type="GO" id="GO:0003677">
    <property type="term" value="F:DNA binding"/>
    <property type="evidence" value="ECO:0007669"/>
    <property type="project" value="UniProtKB-KW"/>
</dbReference>
<evidence type="ECO:0000256" key="3">
    <source>
        <dbReference type="ARBA" id="ARBA00023163"/>
    </source>
</evidence>
<dbReference type="InterPro" id="IPR051081">
    <property type="entry name" value="HTH_MetalResp_TranReg"/>
</dbReference>
<keyword evidence="7" id="KW-1185">Reference proteome</keyword>
<name>A0A242JX21_9ENTE</name>
<dbReference type="EMBL" id="NGMM01000009">
    <property type="protein sequence ID" value="OTP09867.1"/>
    <property type="molecule type" value="Genomic_DNA"/>
</dbReference>
<reference evidence="6" key="3">
    <citation type="submission" date="2024-03" db="EMBL/GenBank/DDBJ databases">
        <title>The Genome Sequence of Enterococcus sp. DIV0242b.</title>
        <authorList>
            <consortium name="The Broad Institute Genomics Platform"/>
            <consortium name="The Broad Institute Microbial Omics Core"/>
            <consortium name="The Broad Institute Genomic Center for Infectious Diseases"/>
            <person name="Earl A."/>
            <person name="Manson A."/>
            <person name="Gilmore M."/>
            <person name="Schwartman J."/>
            <person name="Shea T."/>
            <person name="Abouelleil A."/>
            <person name="Cao P."/>
            <person name="Chapman S."/>
            <person name="Cusick C."/>
            <person name="Young S."/>
            <person name="Neafsey D."/>
            <person name="Nusbaum C."/>
            <person name="Birren B."/>
        </authorList>
    </citation>
    <scope>NUCLEOTIDE SEQUENCE</scope>
    <source>
        <strain evidence="6">9E7_DIV0242</strain>
    </source>
</reference>
<dbReference type="RefSeq" id="WP_086351027.1">
    <property type="nucleotide sequence ID" value="NZ_CP147247.1"/>
</dbReference>
<dbReference type="PROSITE" id="PS50987">
    <property type="entry name" value="HTH_ARSR_2"/>
    <property type="match status" value="1"/>
</dbReference>
<evidence type="ECO:0000313" key="6">
    <source>
        <dbReference type="EMBL" id="WYJ91861.1"/>
    </source>
</evidence>
<dbReference type="Pfam" id="PF01022">
    <property type="entry name" value="HTH_5"/>
    <property type="match status" value="1"/>
</dbReference>
<evidence type="ECO:0000256" key="2">
    <source>
        <dbReference type="ARBA" id="ARBA00023125"/>
    </source>
</evidence>
<evidence type="ECO:0000259" key="4">
    <source>
        <dbReference type="PROSITE" id="PS50987"/>
    </source>
</evidence>
<dbReference type="InterPro" id="IPR011991">
    <property type="entry name" value="ArsR-like_HTH"/>
</dbReference>
<evidence type="ECO:0000313" key="7">
    <source>
        <dbReference type="Proteomes" id="UP000195141"/>
    </source>
</evidence>
<protein>
    <recommendedName>
        <fullName evidence="4">HTH arsR-type domain-containing protein</fullName>
    </recommendedName>
</protein>
<dbReference type="GO" id="GO:0003700">
    <property type="term" value="F:DNA-binding transcription factor activity"/>
    <property type="evidence" value="ECO:0007669"/>
    <property type="project" value="InterPro"/>
</dbReference>
<dbReference type="PRINTS" id="PR00778">
    <property type="entry name" value="HTHARSR"/>
</dbReference>
<reference evidence="6" key="2">
    <citation type="submission" date="2017-05" db="EMBL/GenBank/DDBJ databases">
        <authorList>
            <consortium name="The Broad Institute Genomics Platform"/>
            <consortium name="The Broad Institute Genomic Center for Infectious Diseases"/>
            <person name="Earl A."/>
            <person name="Manson A."/>
            <person name="Schwartman J."/>
            <person name="Gilmore M."/>
            <person name="Abouelleil A."/>
            <person name="Cao P."/>
            <person name="Chapman S."/>
            <person name="Cusick C."/>
            <person name="Shea T."/>
            <person name="Young S."/>
            <person name="Neafsey D."/>
            <person name="Nusbaum C."/>
            <person name="Birren B."/>
        </authorList>
    </citation>
    <scope>NUCLEOTIDE SEQUENCE</scope>
    <source>
        <strain evidence="6">9E7_DIV0242</strain>
    </source>
</reference>
<sequence length="310" mass="35053">MELSLNEDSLQVYKALASDTRLHILNLISEKALTVSELARLTGFSKAIISRHMKILEDAQLVHLGSKENYSADNRKKTYVLSVDRIEIEFPNKIYLPYKKKVNEIKLGYYSDFSVQPTCGLADSKKIIGSLDDPRSFVSNERVNASLLWFADGFVEYVIPNDLDAHQCPELLEISLEISSEFPESNNNWPSDISFFINDIHAGTWTLPGNYSDVRGKYTPSWWESHLSQYGLLKHLRITNEDTGMDGKKISDVTLNDLKLNDSPFIKLRIGIEPSAVNKGGLTIFGDSFGNHPQNILSTLYYSEKNNHLS</sequence>
<gene>
    <name evidence="6" type="ORF">A5888_003629</name>
    <name evidence="5" type="ORF">A5888_004063</name>
</gene>
<dbReference type="Gene3D" id="1.10.10.10">
    <property type="entry name" value="Winged helix-like DNA-binding domain superfamily/Winged helix DNA-binding domain"/>
    <property type="match status" value="1"/>
</dbReference>
<keyword evidence="3" id="KW-0804">Transcription</keyword>
<evidence type="ECO:0000313" key="5">
    <source>
        <dbReference type="EMBL" id="OTP09867.1"/>
    </source>
</evidence>
<dbReference type="InterPro" id="IPR001845">
    <property type="entry name" value="HTH_ArsR_DNA-bd_dom"/>
</dbReference>
<dbReference type="Proteomes" id="UP000195141">
    <property type="component" value="Chromosome"/>
</dbReference>
<reference evidence="5" key="1">
    <citation type="submission" date="2017-05" db="EMBL/GenBank/DDBJ databases">
        <title>The Genome Sequence of Enterococcus sp. 9E7_DIV0242.</title>
        <authorList>
            <consortium name="The Broad Institute Genomics Platform"/>
            <consortium name="The Broad Institute Genomic Center for Infectious Diseases"/>
            <person name="Earl A."/>
            <person name="Manson A."/>
            <person name="Schwartman J."/>
            <person name="Gilmore M."/>
            <person name="Abouelleil A."/>
            <person name="Cao P."/>
            <person name="Chapman S."/>
            <person name="Cusick C."/>
            <person name="Shea T."/>
            <person name="Young S."/>
            <person name="Neafsey D."/>
            <person name="Nusbaum C."/>
            <person name="Birren B."/>
        </authorList>
    </citation>
    <scope>NUCLEOTIDE SEQUENCE [LARGE SCALE GENOMIC DNA]</scope>
    <source>
        <strain evidence="5">9E7_DIV0242</strain>
    </source>
</reference>